<comment type="caution">
    <text evidence="1">The sequence shown here is derived from an EMBL/GenBank/DDBJ whole genome shotgun (WGS) entry which is preliminary data.</text>
</comment>
<name>A0A4Y2CQG8_ARAVE</name>
<reference evidence="1 2" key="1">
    <citation type="journal article" date="2019" name="Sci. Rep.">
        <title>Orb-weaving spider Araneus ventricosus genome elucidates the spidroin gene catalogue.</title>
        <authorList>
            <person name="Kono N."/>
            <person name="Nakamura H."/>
            <person name="Ohtoshi R."/>
            <person name="Moran D.A.P."/>
            <person name="Shinohara A."/>
            <person name="Yoshida Y."/>
            <person name="Fujiwara M."/>
            <person name="Mori M."/>
            <person name="Tomita M."/>
            <person name="Arakawa K."/>
        </authorList>
    </citation>
    <scope>NUCLEOTIDE SEQUENCE [LARGE SCALE GENOMIC DNA]</scope>
</reference>
<organism evidence="1 2">
    <name type="scientific">Araneus ventricosus</name>
    <name type="common">Orbweaver spider</name>
    <name type="synonym">Epeira ventricosa</name>
    <dbReference type="NCBI Taxonomy" id="182803"/>
    <lineage>
        <taxon>Eukaryota</taxon>
        <taxon>Metazoa</taxon>
        <taxon>Ecdysozoa</taxon>
        <taxon>Arthropoda</taxon>
        <taxon>Chelicerata</taxon>
        <taxon>Arachnida</taxon>
        <taxon>Araneae</taxon>
        <taxon>Araneomorphae</taxon>
        <taxon>Entelegynae</taxon>
        <taxon>Araneoidea</taxon>
        <taxon>Araneidae</taxon>
        <taxon>Araneus</taxon>
    </lineage>
</organism>
<sequence>MDCPAHSPHFDLAENMEEGRHAMRMKGEDTIFRPISLQQQFSKLAGTAPEFLQNTEISIENRGINRPLSGHSIALFSPRVHRWEWALALKAVGHLGTVASSFRSIPVCGYKQESIRLYYPDSIKDITGRRKD</sequence>
<gene>
    <name evidence="1" type="ORF">AVEN_265181_1</name>
</gene>
<protein>
    <submittedName>
        <fullName evidence="1">Uncharacterized protein</fullName>
    </submittedName>
</protein>
<accession>A0A4Y2CQG8</accession>
<dbReference type="EMBL" id="BGPR01000223">
    <property type="protein sequence ID" value="GBM06124.1"/>
    <property type="molecule type" value="Genomic_DNA"/>
</dbReference>
<evidence type="ECO:0000313" key="1">
    <source>
        <dbReference type="EMBL" id="GBM06124.1"/>
    </source>
</evidence>
<keyword evidence="2" id="KW-1185">Reference proteome</keyword>
<dbReference type="AlphaFoldDB" id="A0A4Y2CQG8"/>
<dbReference type="Proteomes" id="UP000499080">
    <property type="component" value="Unassembled WGS sequence"/>
</dbReference>
<proteinExistence type="predicted"/>
<evidence type="ECO:0000313" key="2">
    <source>
        <dbReference type="Proteomes" id="UP000499080"/>
    </source>
</evidence>